<gene>
    <name evidence="1" type="ORF">C4F49_16755</name>
</gene>
<evidence type="ECO:0000313" key="2">
    <source>
        <dbReference type="Proteomes" id="UP000616201"/>
    </source>
</evidence>
<dbReference type="Proteomes" id="UP000616201">
    <property type="component" value="Unassembled WGS sequence"/>
</dbReference>
<sequence length="88" mass="10313">MPALEMYMPSVYHFFLFCFFAKRIHLYAIEAIRLDFAGKCVPVNGFGAPTGTKKFYLHNLLLIKTVFRSKDYFSWMLMNSDRQSSTKN</sequence>
<organism evidence="1 2">
    <name type="scientific">Sphingobacterium hungaricum</name>
    <dbReference type="NCBI Taxonomy" id="2082723"/>
    <lineage>
        <taxon>Bacteria</taxon>
        <taxon>Pseudomonadati</taxon>
        <taxon>Bacteroidota</taxon>
        <taxon>Sphingobacteriia</taxon>
        <taxon>Sphingobacteriales</taxon>
        <taxon>Sphingobacteriaceae</taxon>
        <taxon>Sphingobacterium</taxon>
    </lineage>
</organism>
<keyword evidence="2" id="KW-1185">Reference proteome</keyword>
<accession>A0A928V1D7</accession>
<protein>
    <submittedName>
        <fullName evidence="1">Uncharacterized protein</fullName>
    </submittedName>
</protein>
<name>A0A928V1D7_9SPHI</name>
<dbReference type="EMBL" id="PRDK01000009">
    <property type="protein sequence ID" value="MBE8715325.1"/>
    <property type="molecule type" value="Genomic_DNA"/>
</dbReference>
<reference evidence="1" key="1">
    <citation type="submission" date="2018-02" db="EMBL/GenBank/DDBJ databases">
        <authorList>
            <person name="Vasarhelyi B.M."/>
            <person name="Deshmukh S."/>
            <person name="Balint B."/>
            <person name="Kukolya J."/>
        </authorList>
    </citation>
    <scope>NUCLEOTIDE SEQUENCE</scope>
    <source>
        <strain evidence="1">KB22</strain>
    </source>
</reference>
<proteinExistence type="predicted"/>
<dbReference type="AlphaFoldDB" id="A0A928V1D7"/>
<comment type="caution">
    <text evidence="1">The sequence shown here is derived from an EMBL/GenBank/DDBJ whole genome shotgun (WGS) entry which is preliminary data.</text>
</comment>
<evidence type="ECO:0000313" key="1">
    <source>
        <dbReference type="EMBL" id="MBE8715325.1"/>
    </source>
</evidence>